<reference evidence="1" key="1">
    <citation type="submission" date="2021-03" db="EMBL/GenBank/DDBJ databases">
        <title>Antimicrobial resistance genes in bacteria isolated from Japanese honey, and their potential for conferring macrolide and lincosamide resistance in the American foulbrood pathogen Paenibacillus larvae.</title>
        <authorList>
            <person name="Okamoto M."/>
            <person name="Kumagai M."/>
            <person name="Kanamori H."/>
            <person name="Takamatsu D."/>
        </authorList>
    </citation>
    <scope>NUCLEOTIDE SEQUENCE</scope>
    <source>
        <strain evidence="1">J41TS4</strain>
    </source>
</reference>
<proteinExistence type="predicted"/>
<accession>A0A919XYB1</accession>
<name>A0A919XYB1_9BACL</name>
<organism evidence="1 2">
    <name type="scientific">Paenibacillus apis</name>
    <dbReference type="NCBI Taxonomy" id="1792174"/>
    <lineage>
        <taxon>Bacteria</taxon>
        <taxon>Bacillati</taxon>
        <taxon>Bacillota</taxon>
        <taxon>Bacilli</taxon>
        <taxon>Bacillales</taxon>
        <taxon>Paenibacillaceae</taxon>
        <taxon>Paenibacillus</taxon>
    </lineage>
</organism>
<evidence type="ECO:0000313" key="2">
    <source>
        <dbReference type="Proteomes" id="UP000678895"/>
    </source>
</evidence>
<dbReference type="Proteomes" id="UP000678895">
    <property type="component" value="Unassembled WGS sequence"/>
</dbReference>
<dbReference type="EMBL" id="BORS01000004">
    <property type="protein sequence ID" value="GIO41556.1"/>
    <property type="molecule type" value="Genomic_DNA"/>
</dbReference>
<protein>
    <submittedName>
        <fullName evidence="1">Uncharacterized protein</fullName>
    </submittedName>
</protein>
<keyword evidence="2" id="KW-1185">Reference proteome</keyword>
<gene>
    <name evidence="1" type="ORF">J41TS4_13140</name>
</gene>
<sequence length="197" mass="23473">MGRGRILKLSLGLSQVQFRYWLEYYGYNKSFLQFVRLFENQKSNYYIVEWYINQNNFRDLLDLSKIYTGKKNMYYVKKLVEALEIIKITRSDNMSFLQGLSNKNIIDNWDTLISHSLKKADNIIIEKIEKGQDQLIKSRKELGATSWFVIECFELPENYFAVMLEEGHVINYVLLKYDQTNDEFFSIYESNINENDG</sequence>
<dbReference type="AlphaFoldDB" id="A0A919XYB1"/>
<comment type="caution">
    <text evidence="1">The sequence shown here is derived from an EMBL/GenBank/DDBJ whole genome shotgun (WGS) entry which is preliminary data.</text>
</comment>
<evidence type="ECO:0000313" key="1">
    <source>
        <dbReference type="EMBL" id="GIO41556.1"/>
    </source>
</evidence>